<dbReference type="OrthoDB" id="6155763at2759"/>
<dbReference type="GeneID" id="20217447"/>
<proteinExistence type="predicted"/>
<sequence>YCTSFYYGLPDSTLYPLSKAFNSVAHLVARAPFVSHISPYLVLLHWLPIKY</sequence>
<keyword evidence="3" id="KW-1185">Reference proteome</keyword>
<name>T1G8Q0_HELRO</name>
<dbReference type="RefSeq" id="XP_009014055.1">
    <property type="nucleotide sequence ID" value="XM_009015807.1"/>
</dbReference>
<dbReference type="EnsemblMetazoa" id="HelroT92966">
    <property type="protein sequence ID" value="HelroP92966"/>
    <property type="gene ID" value="HelroG92966"/>
</dbReference>
<dbReference type="EMBL" id="AMQM01011173">
    <property type="status" value="NOT_ANNOTATED_CDS"/>
    <property type="molecule type" value="Genomic_DNA"/>
</dbReference>
<gene>
    <name evidence="2" type="primary">20217447</name>
    <name evidence="1" type="ORF">HELRODRAFT_92966</name>
</gene>
<accession>T1G8Q0</accession>
<protein>
    <submittedName>
        <fullName evidence="1 2">Uncharacterized protein</fullName>
    </submittedName>
</protein>
<evidence type="ECO:0000313" key="3">
    <source>
        <dbReference type="Proteomes" id="UP000015101"/>
    </source>
</evidence>
<evidence type="ECO:0000313" key="1">
    <source>
        <dbReference type="EMBL" id="ESO07847.1"/>
    </source>
</evidence>
<reference evidence="3" key="1">
    <citation type="submission" date="2012-12" db="EMBL/GenBank/DDBJ databases">
        <authorList>
            <person name="Hellsten U."/>
            <person name="Grimwood J."/>
            <person name="Chapman J.A."/>
            <person name="Shapiro H."/>
            <person name="Aerts A."/>
            <person name="Otillar R.P."/>
            <person name="Terry A.Y."/>
            <person name="Boore J.L."/>
            <person name="Simakov O."/>
            <person name="Marletaz F."/>
            <person name="Cho S.-J."/>
            <person name="Edsinger-Gonzales E."/>
            <person name="Havlak P."/>
            <person name="Kuo D.-H."/>
            <person name="Larsson T."/>
            <person name="Lv J."/>
            <person name="Arendt D."/>
            <person name="Savage R."/>
            <person name="Osoegawa K."/>
            <person name="de Jong P."/>
            <person name="Lindberg D.R."/>
            <person name="Seaver E.C."/>
            <person name="Weisblat D.A."/>
            <person name="Putnam N.H."/>
            <person name="Grigoriev I.V."/>
            <person name="Rokhsar D.S."/>
        </authorList>
    </citation>
    <scope>NUCLEOTIDE SEQUENCE</scope>
</reference>
<evidence type="ECO:0000313" key="2">
    <source>
        <dbReference type="EnsemblMetazoa" id="HelroP92966"/>
    </source>
</evidence>
<dbReference type="EMBL" id="KB096161">
    <property type="protein sequence ID" value="ESO07847.1"/>
    <property type="molecule type" value="Genomic_DNA"/>
</dbReference>
<reference evidence="1 3" key="2">
    <citation type="journal article" date="2013" name="Nature">
        <title>Insights into bilaterian evolution from three spiralian genomes.</title>
        <authorList>
            <person name="Simakov O."/>
            <person name="Marletaz F."/>
            <person name="Cho S.J."/>
            <person name="Edsinger-Gonzales E."/>
            <person name="Havlak P."/>
            <person name="Hellsten U."/>
            <person name="Kuo D.H."/>
            <person name="Larsson T."/>
            <person name="Lv J."/>
            <person name="Arendt D."/>
            <person name="Savage R."/>
            <person name="Osoegawa K."/>
            <person name="de Jong P."/>
            <person name="Grimwood J."/>
            <person name="Chapman J.A."/>
            <person name="Shapiro H."/>
            <person name="Aerts A."/>
            <person name="Otillar R.P."/>
            <person name="Terry A.Y."/>
            <person name="Boore J.L."/>
            <person name="Grigoriev I.V."/>
            <person name="Lindberg D.R."/>
            <person name="Seaver E.C."/>
            <person name="Weisblat D.A."/>
            <person name="Putnam N.H."/>
            <person name="Rokhsar D.S."/>
        </authorList>
    </citation>
    <scope>NUCLEOTIDE SEQUENCE</scope>
</reference>
<dbReference type="Proteomes" id="UP000015101">
    <property type="component" value="Unassembled WGS sequence"/>
</dbReference>
<dbReference type="HOGENOM" id="CLU_3112364_0_0_1"/>
<dbReference type="CTD" id="20217447"/>
<dbReference type="AlphaFoldDB" id="T1G8Q0"/>
<dbReference type="KEGG" id="hro:HELRODRAFT_92966"/>
<dbReference type="InParanoid" id="T1G8Q0"/>
<organism evidence="2 3">
    <name type="scientific">Helobdella robusta</name>
    <name type="common">Californian leech</name>
    <dbReference type="NCBI Taxonomy" id="6412"/>
    <lineage>
        <taxon>Eukaryota</taxon>
        <taxon>Metazoa</taxon>
        <taxon>Spiralia</taxon>
        <taxon>Lophotrochozoa</taxon>
        <taxon>Annelida</taxon>
        <taxon>Clitellata</taxon>
        <taxon>Hirudinea</taxon>
        <taxon>Rhynchobdellida</taxon>
        <taxon>Glossiphoniidae</taxon>
        <taxon>Helobdella</taxon>
    </lineage>
</organism>
<reference evidence="2" key="3">
    <citation type="submission" date="2015-06" db="UniProtKB">
        <authorList>
            <consortium name="EnsemblMetazoa"/>
        </authorList>
    </citation>
    <scope>IDENTIFICATION</scope>
</reference>